<comment type="similarity">
    <text evidence="6">Belongs to the ABC-4 integral membrane protein family.</text>
</comment>
<feature type="transmembrane region" description="Helical" evidence="7">
    <location>
        <begin position="402"/>
        <end position="427"/>
    </location>
</feature>
<keyword evidence="4 7" id="KW-1133">Transmembrane helix</keyword>
<dbReference type="NCBIfam" id="TIGR03434">
    <property type="entry name" value="ADOP"/>
    <property type="match status" value="1"/>
</dbReference>
<dbReference type="NCBIfam" id="NF038403">
    <property type="entry name" value="perm_prefix_1"/>
    <property type="match status" value="1"/>
</dbReference>
<dbReference type="InterPro" id="IPR003838">
    <property type="entry name" value="ABC3_permease_C"/>
</dbReference>
<keyword evidence="11" id="KW-1185">Reference proteome</keyword>
<evidence type="ECO:0000256" key="2">
    <source>
        <dbReference type="ARBA" id="ARBA00022475"/>
    </source>
</evidence>
<evidence type="ECO:0000256" key="7">
    <source>
        <dbReference type="SAM" id="Phobius"/>
    </source>
</evidence>
<feature type="transmembrane region" description="Helical" evidence="7">
    <location>
        <begin position="824"/>
        <end position="850"/>
    </location>
</feature>
<feature type="domain" description="ABC3 transporter permease C-terminal" evidence="8">
    <location>
        <begin position="772"/>
        <end position="885"/>
    </location>
</feature>
<dbReference type="AlphaFoldDB" id="A0A4R1L9Q7"/>
<evidence type="ECO:0000256" key="1">
    <source>
        <dbReference type="ARBA" id="ARBA00004651"/>
    </source>
</evidence>
<evidence type="ECO:0000256" key="5">
    <source>
        <dbReference type="ARBA" id="ARBA00023136"/>
    </source>
</evidence>
<feature type="transmembrane region" description="Helical" evidence="7">
    <location>
        <begin position="447"/>
        <end position="468"/>
    </location>
</feature>
<feature type="transmembrane region" description="Helical" evidence="7">
    <location>
        <begin position="498"/>
        <end position="518"/>
    </location>
</feature>
<evidence type="ECO:0000256" key="3">
    <source>
        <dbReference type="ARBA" id="ARBA00022692"/>
    </source>
</evidence>
<proteinExistence type="inferred from homology"/>
<keyword evidence="5 7" id="KW-0472">Membrane</keyword>
<dbReference type="PANTHER" id="PTHR30572:SF4">
    <property type="entry name" value="ABC TRANSPORTER PERMEASE YTRF"/>
    <property type="match status" value="1"/>
</dbReference>
<keyword evidence="3 7" id="KW-0812">Transmembrane</keyword>
<feature type="domain" description="ABC3 transporter permease C-terminal" evidence="8">
    <location>
        <begin position="354"/>
        <end position="469"/>
    </location>
</feature>
<feature type="transmembrane region" description="Helical" evidence="7">
    <location>
        <begin position="349"/>
        <end position="370"/>
    </location>
</feature>
<dbReference type="InterPro" id="IPR017800">
    <property type="entry name" value="ADOP"/>
</dbReference>
<dbReference type="GO" id="GO:0022857">
    <property type="term" value="F:transmembrane transporter activity"/>
    <property type="evidence" value="ECO:0007669"/>
    <property type="project" value="TreeGrafter"/>
</dbReference>
<dbReference type="GO" id="GO:0005886">
    <property type="term" value="C:plasma membrane"/>
    <property type="evidence" value="ECO:0007669"/>
    <property type="project" value="UniProtKB-SubCell"/>
</dbReference>
<dbReference type="InterPro" id="IPR047928">
    <property type="entry name" value="Perm_prefix_1"/>
</dbReference>
<feature type="domain" description="MacB-like periplasmic core" evidence="9">
    <location>
        <begin position="97"/>
        <end position="310"/>
    </location>
</feature>
<protein>
    <submittedName>
        <fullName evidence="10">Putative permease</fullName>
    </submittedName>
</protein>
<accession>A0A4R1L9Q7</accession>
<keyword evidence="2" id="KW-1003">Cell membrane</keyword>
<dbReference type="Pfam" id="PF02687">
    <property type="entry name" value="FtsX"/>
    <property type="match status" value="2"/>
</dbReference>
<reference evidence="10 11" key="1">
    <citation type="submission" date="2019-03" db="EMBL/GenBank/DDBJ databases">
        <title>Genomic Encyclopedia of Type Strains, Phase IV (KMG-IV): sequencing the most valuable type-strain genomes for metagenomic binning, comparative biology and taxonomic classification.</title>
        <authorList>
            <person name="Goeker M."/>
        </authorList>
    </citation>
    <scope>NUCLEOTIDE SEQUENCE [LARGE SCALE GENOMIC DNA]</scope>
    <source>
        <strain evidence="10 11">DSM 103428</strain>
    </source>
</reference>
<dbReference type="Proteomes" id="UP000295210">
    <property type="component" value="Unassembled WGS sequence"/>
</dbReference>
<comment type="caution">
    <text evidence="10">The sequence shown here is derived from an EMBL/GenBank/DDBJ whole genome shotgun (WGS) entry which is preliminary data.</text>
</comment>
<dbReference type="InterPro" id="IPR050250">
    <property type="entry name" value="Macrolide_Exporter_MacB"/>
</dbReference>
<dbReference type="InterPro" id="IPR025857">
    <property type="entry name" value="MacB_PCD"/>
</dbReference>
<evidence type="ECO:0000256" key="4">
    <source>
        <dbReference type="ARBA" id="ARBA00022989"/>
    </source>
</evidence>
<sequence length="892" mass="96840">MGFCSRAWSILRNFFRKQQIESQLDDEIRAYVDMMTDERIAAGMSKSEARRTSLAEFGGITQVKQAVRDQRAGTKLEILWQDARFGWRQLWYSPAFTLAVVATLALGIGANTAIFSIVDAVVLKPLAYPNADRIVQLLLISPHGSNTNTSIPEFHNWQQQTSIFQEVVAYDRTGPGFNISEDLAGDRPEQVHGIHATEGYFRLFGAPVILGRTFTPKEDSPHGGKVVVLSYDLWQRKFGGSQKAIGKQLWLGKDPYTVIGVLGKKFASDPEAEVWIPFQLEHADTDENPFFQVAGLLKPGITLAQANAHMKLAATQFHRVRHEEDSRQSFAVEPLRDSIIGDAGRSLRILWGAVSLVLLISCANVANLLLVRATARRREFAIRSALGAGRWRIVRQLLTESVILSAAGGVSGLVLGFIGVRALLAISPAGLPRIGENGTAVVIDWRVLGFTLAVSLVTGILFGLFPALSTSCSDLNSSLKEAGKRSGTGFRQSKTRSLLVISEVSLALVMLVGSALLIRTSFALSGVNPGFDSHNVLTLEMSLNGERFQKTAGVAQLAREGNQLLRAVAGVESSAAAFWLPIQVIDGLPFQVIGRPLEHGGSRWMSTSPGYLSVFRIPLLRGRDVNDHDVAGSPLVVLINQALANQYFPNENPLGKQIIIGKNMGPELAEDPREIVGVVGDTHNNGLGRHPEPMVIVPLAQVTNGYTESYTDFQPLIWVVRTRSDPHQLIAGVSEQLRIASGGFPVVHVRTMDEVMGRSTSRESFTTLLFAIFGAVALFLASIGIYGIMAYSVAQRTQEIGIRMALGADRGAIRKLVVWQGMRLAMAGVALGIGMAFGLAHLIAGFLFGVHSWDPAAFVSAPLILSSVALLAVWLPATRASKVDPIETLRAE</sequence>
<name>A0A4R1L9Q7_9BACT</name>
<dbReference type="EMBL" id="SMGK01000002">
    <property type="protein sequence ID" value="TCK74097.1"/>
    <property type="molecule type" value="Genomic_DNA"/>
</dbReference>
<evidence type="ECO:0000313" key="10">
    <source>
        <dbReference type="EMBL" id="TCK74097.1"/>
    </source>
</evidence>
<dbReference type="Pfam" id="PF12704">
    <property type="entry name" value="MacB_PCD"/>
    <property type="match status" value="2"/>
</dbReference>
<feature type="domain" description="MacB-like periplasmic core" evidence="9">
    <location>
        <begin position="602"/>
        <end position="707"/>
    </location>
</feature>
<comment type="subcellular location">
    <subcellularLocation>
        <location evidence="1">Cell membrane</location>
        <topology evidence="1">Multi-pass membrane protein</topology>
    </subcellularLocation>
</comment>
<feature type="transmembrane region" description="Helical" evidence="7">
    <location>
        <begin position="856"/>
        <end position="875"/>
    </location>
</feature>
<gene>
    <name evidence="10" type="ORF">C7378_1717</name>
</gene>
<organism evidence="10 11">
    <name type="scientific">Acidipila rosea</name>
    <dbReference type="NCBI Taxonomy" id="768535"/>
    <lineage>
        <taxon>Bacteria</taxon>
        <taxon>Pseudomonadati</taxon>
        <taxon>Acidobacteriota</taxon>
        <taxon>Terriglobia</taxon>
        <taxon>Terriglobales</taxon>
        <taxon>Acidobacteriaceae</taxon>
        <taxon>Acidipila</taxon>
    </lineage>
</organism>
<evidence type="ECO:0000259" key="8">
    <source>
        <dbReference type="Pfam" id="PF02687"/>
    </source>
</evidence>
<evidence type="ECO:0000313" key="11">
    <source>
        <dbReference type="Proteomes" id="UP000295210"/>
    </source>
</evidence>
<evidence type="ECO:0000256" key="6">
    <source>
        <dbReference type="ARBA" id="ARBA00038076"/>
    </source>
</evidence>
<feature type="transmembrane region" description="Helical" evidence="7">
    <location>
        <begin position="768"/>
        <end position="794"/>
    </location>
</feature>
<evidence type="ECO:0000259" key="9">
    <source>
        <dbReference type="Pfam" id="PF12704"/>
    </source>
</evidence>
<dbReference type="PANTHER" id="PTHR30572">
    <property type="entry name" value="MEMBRANE COMPONENT OF TRANSPORTER-RELATED"/>
    <property type="match status" value="1"/>
</dbReference>